<dbReference type="OrthoDB" id="28901at2759"/>
<name>A0A7G2CSY5_9TRYP</name>
<dbReference type="GO" id="GO:0032044">
    <property type="term" value="C:DSIF complex"/>
    <property type="evidence" value="ECO:0007669"/>
    <property type="project" value="TreeGrafter"/>
</dbReference>
<dbReference type="AlphaFoldDB" id="A0A7G2CSY5"/>
<dbReference type="InterPro" id="IPR014722">
    <property type="entry name" value="Rib_uL2_dom2"/>
</dbReference>
<dbReference type="PANTHER" id="PTHR11125">
    <property type="entry name" value="SUPPRESSOR OF TY 5"/>
    <property type="match status" value="1"/>
</dbReference>
<dbReference type="VEuPathDB" id="TriTrypDB:ADEAN_000906500"/>
<evidence type="ECO:0000313" key="3">
    <source>
        <dbReference type="EMBL" id="CAD2221533.1"/>
    </source>
</evidence>
<dbReference type="PANTHER" id="PTHR11125:SF7">
    <property type="entry name" value="TRANSCRIPTION ELONGATION FACTOR SPT5"/>
    <property type="match status" value="1"/>
</dbReference>
<evidence type="ECO:0000256" key="1">
    <source>
        <dbReference type="SAM" id="MobiDB-lite"/>
    </source>
</evidence>
<dbReference type="Proteomes" id="UP000515908">
    <property type="component" value="Chromosome 21"/>
</dbReference>
<keyword evidence="4" id="KW-1185">Reference proteome</keyword>
<dbReference type="GO" id="GO:0003729">
    <property type="term" value="F:mRNA binding"/>
    <property type="evidence" value="ECO:0007669"/>
    <property type="project" value="TreeGrafter"/>
</dbReference>
<accession>A0A7G2CSY5</accession>
<dbReference type="InterPro" id="IPR039659">
    <property type="entry name" value="SPT5"/>
</dbReference>
<dbReference type="SUPFAM" id="SSF50104">
    <property type="entry name" value="Translation proteins SH3-like domain"/>
    <property type="match status" value="1"/>
</dbReference>
<dbReference type="EMBL" id="LR877165">
    <property type="protein sequence ID" value="CAD2221533.1"/>
    <property type="molecule type" value="Genomic_DNA"/>
</dbReference>
<reference evidence="3 4" key="1">
    <citation type="submission" date="2020-08" db="EMBL/GenBank/DDBJ databases">
        <authorList>
            <person name="Newling K."/>
            <person name="Davey J."/>
            <person name="Forrester S."/>
        </authorList>
    </citation>
    <scope>NUCLEOTIDE SEQUENCE [LARGE SCALE GENOMIC DNA]</scope>
    <source>
        <strain evidence="4">Crithidia deanei Carvalho (ATCC PRA-265)</strain>
    </source>
</reference>
<sequence>MMERRPSNDRIRVGSFVRLRPKQYRDDLAQVIALGRDGQHLTLKFVPRENFAGRTYEKQDRPCPQRLFVPTLALGVVETGERYRWGPLEFDLDGYLIKTVTVRSVIHGHTMPPPTTDELAVFYDNHRERVREAIQKYTLQNVDTGIFSIGDSVRITSGQLKGTIGTIRSITGDGTAQIACQVPGRQEPLLLKVELKLCSKHIVEGTHVVVQSGEHQGISGTVVRAAGEDILLFPDNNDFVKEVLVRAMDCHESKLSGTARHTHGIHQLFDLVSYNGTPACIIGLNMKLLQILTDQNEPKTVTYAQVRPTVKANMRRSLDSMNNVIVRGVEVLFQPHPDTPSDLVGEMGRVEQVFNETAFVRSQKLSKYSGIVSVRSECLLLTTGRTTHRRAAPRAELPRPDRRPHNAIRAEISVQPASTAWSQSQPHE</sequence>
<feature type="region of interest" description="Disordered" evidence="1">
    <location>
        <begin position="385"/>
        <end position="407"/>
    </location>
</feature>
<evidence type="ECO:0000313" key="4">
    <source>
        <dbReference type="Proteomes" id="UP000515908"/>
    </source>
</evidence>
<proteinExistence type="predicted"/>
<dbReference type="GO" id="GO:0006368">
    <property type="term" value="P:transcription elongation by RNA polymerase II"/>
    <property type="evidence" value="ECO:0007669"/>
    <property type="project" value="TreeGrafter"/>
</dbReference>
<dbReference type="InterPro" id="IPR008991">
    <property type="entry name" value="Translation_prot_SH3-like_sf"/>
</dbReference>
<protein>
    <recommendedName>
        <fullName evidence="2">KOW domain-containing protein</fullName>
    </recommendedName>
</protein>
<feature type="domain" description="KOW" evidence="2">
    <location>
        <begin position="146"/>
        <end position="173"/>
    </location>
</feature>
<feature type="domain" description="KOW" evidence="2">
    <location>
        <begin position="201"/>
        <end position="228"/>
    </location>
</feature>
<gene>
    <name evidence="3" type="ORF">ADEAN_000906500</name>
</gene>
<dbReference type="SMART" id="SM00739">
    <property type="entry name" value="KOW"/>
    <property type="match status" value="2"/>
</dbReference>
<evidence type="ECO:0000259" key="2">
    <source>
        <dbReference type="SMART" id="SM00739"/>
    </source>
</evidence>
<dbReference type="GO" id="GO:0006357">
    <property type="term" value="P:regulation of transcription by RNA polymerase II"/>
    <property type="evidence" value="ECO:0007669"/>
    <property type="project" value="InterPro"/>
</dbReference>
<organism evidence="3 4">
    <name type="scientific">Angomonas deanei</name>
    <dbReference type="NCBI Taxonomy" id="59799"/>
    <lineage>
        <taxon>Eukaryota</taxon>
        <taxon>Discoba</taxon>
        <taxon>Euglenozoa</taxon>
        <taxon>Kinetoplastea</taxon>
        <taxon>Metakinetoplastina</taxon>
        <taxon>Trypanosomatida</taxon>
        <taxon>Trypanosomatidae</taxon>
        <taxon>Strigomonadinae</taxon>
        <taxon>Angomonas</taxon>
    </lineage>
</organism>
<dbReference type="GO" id="GO:0032784">
    <property type="term" value="P:regulation of DNA-templated transcription elongation"/>
    <property type="evidence" value="ECO:0007669"/>
    <property type="project" value="InterPro"/>
</dbReference>
<dbReference type="Gene3D" id="2.30.30.30">
    <property type="match status" value="2"/>
</dbReference>
<dbReference type="InterPro" id="IPR005824">
    <property type="entry name" value="KOW"/>
</dbReference>